<dbReference type="Gene3D" id="3.30.565.10">
    <property type="entry name" value="Histidine kinase-like ATPase, C-terminal domain"/>
    <property type="match status" value="1"/>
</dbReference>
<dbReference type="GO" id="GO:0004674">
    <property type="term" value="F:protein serine/threonine kinase activity"/>
    <property type="evidence" value="ECO:0007669"/>
    <property type="project" value="UniProtKB-KW"/>
</dbReference>
<dbReference type="GO" id="GO:0005524">
    <property type="term" value="F:ATP binding"/>
    <property type="evidence" value="ECO:0007669"/>
    <property type="project" value="UniProtKB-KW"/>
</dbReference>
<dbReference type="OrthoDB" id="3211521at2"/>
<dbReference type="CDD" id="cd16936">
    <property type="entry name" value="HATPase_RsbW-like"/>
    <property type="match status" value="1"/>
</dbReference>
<dbReference type="AlphaFoldDB" id="A0A3S9PJ09"/>
<gene>
    <name evidence="3" type="ORF">EKH77_14850</name>
</gene>
<name>A0A3S9PJ09_STRLT</name>
<evidence type="ECO:0000313" key="3">
    <source>
        <dbReference type="EMBL" id="AZQ72327.1"/>
    </source>
</evidence>
<sequence>MNRPQFAVPQVWEVPFLAVPERLTHLRKGVATTLRRWGLPDLVDSAQLCTTELITNVIIHVGTKTPTWVKLSMLDTHVRIEVRDPDPHGVPALVRTSPEQESGRGLRMVVGVASRWGVIPRAYGKTAWCELSTGLLPAPEPQPTSPRMLHTEALLTVYGRLPALSRASSPAVRLVAEEAATALIADLLHWLQAQGTAPDTALDRAQKRFEAAVTRAAS</sequence>
<dbReference type="EMBL" id="CP034587">
    <property type="protein sequence ID" value="AZQ72327.1"/>
    <property type="molecule type" value="Genomic_DNA"/>
</dbReference>
<feature type="domain" description="Histidine kinase/HSP90-like ATPase" evidence="2">
    <location>
        <begin position="18"/>
        <end position="114"/>
    </location>
</feature>
<organism evidence="3 4">
    <name type="scientific">Streptomyces luteoverticillatus</name>
    <name type="common">Streptoverticillium luteoverticillatus</name>
    <dbReference type="NCBI Taxonomy" id="66425"/>
    <lineage>
        <taxon>Bacteria</taxon>
        <taxon>Bacillati</taxon>
        <taxon>Actinomycetota</taxon>
        <taxon>Actinomycetes</taxon>
        <taxon>Kitasatosporales</taxon>
        <taxon>Streptomycetaceae</taxon>
        <taxon>Streptomyces</taxon>
    </lineage>
</organism>
<protein>
    <submittedName>
        <fullName evidence="3">ATP-binding protein</fullName>
    </submittedName>
</protein>
<dbReference type="Pfam" id="PF13581">
    <property type="entry name" value="HATPase_c_2"/>
    <property type="match status" value="1"/>
</dbReference>
<proteinExistence type="predicted"/>
<evidence type="ECO:0000313" key="4">
    <source>
        <dbReference type="Proteomes" id="UP000267900"/>
    </source>
</evidence>
<evidence type="ECO:0000256" key="1">
    <source>
        <dbReference type="ARBA" id="ARBA00022527"/>
    </source>
</evidence>
<reference evidence="3 4" key="1">
    <citation type="submission" date="2018-12" db="EMBL/GenBank/DDBJ databases">
        <title>The whole draft genome of Streptomyce luteoverticillatus CGMCC 15060.</title>
        <authorList>
            <person name="Feng Z."/>
            <person name="Chen G."/>
            <person name="Zhang J."/>
            <person name="Zhu H."/>
            <person name="Yu X."/>
            <person name="Zhang W."/>
            <person name="Zhang X."/>
        </authorList>
    </citation>
    <scope>NUCLEOTIDE SEQUENCE [LARGE SCALE GENOMIC DNA]</scope>
    <source>
        <strain evidence="3 4">CGMCC 15060</strain>
    </source>
</reference>
<dbReference type="InterPro" id="IPR050267">
    <property type="entry name" value="Anti-sigma-factor_SerPK"/>
</dbReference>
<evidence type="ECO:0000259" key="2">
    <source>
        <dbReference type="Pfam" id="PF13581"/>
    </source>
</evidence>
<keyword evidence="4" id="KW-1185">Reference proteome</keyword>
<dbReference type="InterPro" id="IPR003594">
    <property type="entry name" value="HATPase_dom"/>
</dbReference>
<dbReference type="SUPFAM" id="SSF55874">
    <property type="entry name" value="ATPase domain of HSP90 chaperone/DNA topoisomerase II/histidine kinase"/>
    <property type="match status" value="1"/>
</dbReference>
<keyword evidence="3" id="KW-0547">Nucleotide-binding</keyword>
<dbReference type="RefSeq" id="WP_126914854.1">
    <property type="nucleotide sequence ID" value="NZ_CP034587.1"/>
</dbReference>
<dbReference type="PANTHER" id="PTHR35526:SF3">
    <property type="entry name" value="ANTI-SIGMA-F FACTOR RSBW"/>
    <property type="match status" value="1"/>
</dbReference>
<keyword evidence="1" id="KW-0418">Kinase</keyword>
<dbReference type="Proteomes" id="UP000267900">
    <property type="component" value="Chromosome"/>
</dbReference>
<keyword evidence="1" id="KW-0808">Transferase</keyword>
<keyword evidence="3" id="KW-0067">ATP-binding</keyword>
<accession>A0A3S9PJ09</accession>
<dbReference type="PANTHER" id="PTHR35526">
    <property type="entry name" value="ANTI-SIGMA-F FACTOR RSBW-RELATED"/>
    <property type="match status" value="1"/>
</dbReference>
<keyword evidence="1" id="KW-0723">Serine/threonine-protein kinase</keyword>
<dbReference type="InterPro" id="IPR036890">
    <property type="entry name" value="HATPase_C_sf"/>
</dbReference>